<evidence type="ECO:0000313" key="1">
    <source>
        <dbReference type="EMBL" id="MDP9651978.1"/>
    </source>
</evidence>
<gene>
    <name evidence="1" type="ORF">J2793_007453</name>
</gene>
<dbReference type="EMBL" id="JAURTK010000045">
    <property type="protein sequence ID" value="MDP9651978.1"/>
    <property type="molecule type" value="Genomic_DNA"/>
</dbReference>
<dbReference type="Proteomes" id="UP001229486">
    <property type="component" value="Unassembled WGS sequence"/>
</dbReference>
<name>A0AB73IPP4_9BURK</name>
<evidence type="ECO:0000313" key="2">
    <source>
        <dbReference type="Proteomes" id="UP001229486"/>
    </source>
</evidence>
<dbReference type="RefSeq" id="WP_392396469.1">
    <property type="nucleotide sequence ID" value="NZ_JAURTK010000045.1"/>
</dbReference>
<proteinExistence type="predicted"/>
<organism evidence="1 2">
    <name type="scientific">Paraburkholderia caledonica</name>
    <dbReference type="NCBI Taxonomy" id="134536"/>
    <lineage>
        <taxon>Bacteria</taxon>
        <taxon>Pseudomonadati</taxon>
        <taxon>Pseudomonadota</taxon>
        <taxon>Betaproteobacteria</taxon>
        <taxon>Burkholderiales</taxon>
        <taxon>Burkholderiaceae</taxon>
        <taxon>Paraburkholderia</taxon>
    </lineage>
</organism>
<dbReference type="AlphaFoldDB" id="A0AB73IPP4"/>
<accession>A0AB73IPP4</accession>
<sequence length="150" mass="16690">MATHFVHTANRFYSFFAAEKVVEQQSHVVGAAASRLHLLSADLAALVLRNERAAPSIRKQLSSIMVAISASTQVQHAAIELMLISSHHRLRHSSSLVSTQAQLDAFDSAISRLEKFLQSLESHLELQQQVMDATSRLIQCLQNVDSWEDL</sequence>
<reference evidence="1" key="1">
    <citation type="submission" date="2023-07" db="EMBL/GenBank/DDBJ databases">
        <title>Sorghum-associated microbial communities from plants grown in Nebraska, USA.</title>
        <authorList>
            <person name="Schachtman D."/>
        </authorList>
    </citation>
    <scope>NUCLEOTIDE SEQUENCE</scope>
    <source>
        <strain evidence="1">DS1061</strain>
    </source>
</reference>
<comment type="caution">
    <text evidence="1">The sequence shown here is derived from an EMBL/GenBank/DDBJ whole genome shotgun (WGS) entry which is preliminary data.</text>
</comment>
<protein>
    <submittedName>
        <fullName evidence="1">Ribosome quality control (RQC) complex YloA/Tae2 family protein</fullName>
    </submittedName>
</protein>